<comment type="caution">
    <text evidence="1">The sequence shown here is derived from an EMBL/GenBank/DDBJ whole genome shotgun (WGS) entry which is preliminary data.</text>
</comment>
<dbReference type="OrthoDB" id="2597874at2"/>
<dbReference type="AlphaFoldDB" id="A0A4Q9DU35"/>
<proteinExistence type="predicted"/>
<dbReference type="EMBL" id="SIRE01000006">
    <property type="protein sequence ID" value="TBL79745.1"/>
    <property type="molecule type" value="Genomic_DNA"/>
</dbReference>
<dbReference type="RefSeq" id="WP_131012990.1">
    <property type="nucleotide sequence ID" value="NZ_SIRE01000006.1"/>
</dbReference>
<name>A0A4Q9DU35_9BACL</name>
<evidence type="ECO:0000313" key="1">
    <source>
        <dbReference type="EMBL" id="TBL79745.1"/>
    </source>
</evidence>
<gene>
    <name evidence="1" type="ORF">EYB31_09045</name>
</gene>
<dbReference type="Proteomes" id="UP000293142">
    <property type="component" value="Unassembled WGS sequence"/>
</dbReference>
<protein>
    <submittedName>
        <fullName evidence="1">Uncharacterized protein</fullName>
    </submittedName>
</protein>
<organism evidence="1 2">
    <name type="scientific">Paenibacillus thalictri</name>
    <dbReference type="NCBI Taxonomy" id="2527873"/>
    <lineage>
        <taxon>Bacteria</taxon>
        <taxon>Bacillati</taxon>
        <taxon>Bacillota</taxon>
        <taxon>Bacilli</taxon>
        <taxon>Bacillales</taxon>
        <taxon>Paenibacillaceae</taxon>
        <taxon>Paenibacillus</taxon>
    </lineage>
</organism>
<reference evidence="1 2" key="1">
    <citation type="submission" date="2019-02" db="EMBL/GenBank/DDBJ databases">
        <title>Paenibacillus sp. nov., isolated from surface-sterilized tissue of Thalictrum simplex L.</title>
        <authorList>
            <person name="Tuo L."/>
        </authorList>
    </citation>
    <scope>NUCLEOTIDE SEQUENCE [LARGE SCALE GENOMIC DNA]</scope>
    <source>
        <strain evidence="1 2">N2SHLJ1</strain>
    </source>
</reference>
<evidence type="ECO:0000313" key="2">
    <source>
        <dbReference type="Proteomes" id="UP000293142"/>
    </source>
</evidence>
<accession>A0A4Q9DU35</accession>
<keyword evidence="2" id="KW-1185">Reference proteome</keyword>
<sequence>MNWTRRILAALLLSVAITAGLTLLPHLDSAQQGGLQPAFLNKGEDLTDRNIVDFMTKMQMHMRIRKVELNRSIVSIDLSANAGVAKADALQDLYELPQYIFAHTTNINQIFVRVLDMNPDPAKSAGGSLVAALDAKRDSWMPGTPRMAPVSADELSQYIQSHYHVTFTAKWDQRFKAAE</sequence>